<accession>W0GQJ8</accession>
<dbReference type="RefSeq" id="WP_025317725.1">
    <property type="nucleotide sequence ID" value="NZ_CP002082.1"/>
</dbReference>
<evidence type="ECO:0000313" key="2">
    <source>
        <dbReference type="Proteomes" id="UP000019260"/>
    </source>
</evidence>
<protein>
    <submittedName>
        <fullName evidence="1">Uncharacterized protein</fullName>
    </submittedName>
</protein>
<dbReference type="KEGG" id="smia:P344_05930"/>
<name>W0GQJ8_9MOLU</name>
<dbReference type="InterPro" id="IPR038056">
    <property type="entry name" value="YjbR-like_sf"/>
</dbReference>
<dbReference type="OrthoDB" id="9789813at2"/>
<dbReference type="PATRIC" id="fig|838561.3.peg.1137"/>
<dbReference type="EMBL" id="CP006720">
    <property type="protein sequence ID" value="AHI58493.1"/>
    <property type="molecule type" value="Genomic_DNA"/>
</dbReference>
<keyword evidence="2" id="KW-1185">Reference proteome</keyword>
<dbReference type="AlphaFoldDB" id="W0GQJ8"/>
<dbReference type="Proteomes" id="UP000019260">
    <property type="component" value="Chromosome"/>
</dbReference>
<dbReference type="STRING" id="838561.P344_05930"/>
<organism evidence="1 2">
    <name type="scientific">Spiroplasma mirum ATCC 29335</name>
    <dbReference type="NCBI Taxonomy" id="838561"/>
    <lineage>
        <taxon>Bacteria</taxon>
        <taxon>Bacillati</taxon>
        <taxon>Mycoplasmatota</taxon>
        <taxon>Mollicutes</taxon>
        <taxon>Entomoplasmatales</taxon>
        <taxon>Spiroplasmataceae</taxon>
        <taxon>Spiroplasma</taxon>
    </lineage>
</organism>
<dbReference type="Gene3D" id="3.90.1150.30">
    <property type="match status" value="1"/>
</dbReference>
<dbReference type="HOGENOM" id="CLU_1785683_0_0_14"/>
<dbReference type="KEGG" id="smir:SMM_0992"/>
<sequence length="145" mass="16986">MEFINNQEGLILIKTLGNDLNVVIKIDKDFIKIKVDVLDSQMTELFQSFYTKTATTYSAQVKTKVNDLINEILEVCFIKTDLQEKLIKYSQETFPTVIEKPWKKWLKYKTIKVAHNNKWYALFINVPYHKLQPNSANTRPAQLKS</sequence>
<reference evidence="1 2" key="1">
    <citation type="submission" date="2013-09" db="EMBL/GenBank/DDBJ databases">
        <title>Complete genome sequence of Spiroplasma mirum suckling mouse cataract agent.</title>
        <authorList>
            <person name="Landry C.A."/>
            <person name="Bastian F.O."/>
            <person name="Thune R.L."/>
        </authorList>
    </citation>
    <scope>NUCLEOTIDE SEQUENCE [LARGE SCALE GENOMIC DNA]</scope>
    <source>
        <strain evidence="1 2">SMCA</strain>
    </source>
</reference>
<proteinExistence type="predicted"/>
<evidence type="ECO:0000313" key="1">
    <source>
        <dbReference type="EMBL" id="AHI58493.1"/>
    </source>
</evidence>
<gene>
    <name evidence="1" type="ORF">P344_05930</name>
</gene>